<keyword evidence="1" id="KW-0472">Membrane</keyword>
<sequence length="212" mass="24008">MLYQLSHVRTAAGFPGNEKSLYPVPAAMPNPLVVTVVTAFACRFQRSFTGDSYTDSVSARRSRPAGWLSRHHKQGRPWFRRIRLSFLRWRAVTLRNPRTAFLYKWFVGSLGALIIAVGLIMVPFPGPGWLVVFLGVAVIASEFEWARTLLLWGRATLYRWTRWLARSHWSISASIGLLTFAFVLGVVWVSLRVVGIPEWVPGWVVPGWLGLD</sequence>
<protein>
    <recommendedName>
        <fullName evidence="4">TIGR02611 family protein</fullName>
    </recommendedName>
</protein>
<evidence type="ECO:0000256" key="1">
    <source>
        <dbReference type="SAM" id="Phobius"/>
    </source>
</evidence>
<dbReference type="Pfam" id="PF09656">
    <property type="entry name" value="PGPGW"/>
    <property type="match status" value="1"/>
</dbReference>
<evidence type="ECO:0000313" key="3">
    <source>
        <dbReference type="Proteomes" id="UP001501586"/>
    </source>
</evidence>
<keyword evidence="3" id="KW-1185">Reference proteome</keyword>
<dbReference type="InterPro" id="IPR019099">
    <property type="entry name" value="Uncharacterised_PGPGW_TM"/>
</dbReference>
<keyword evidence="1" id="KW-1133">Transmembrane helix</keyword>
<organism evidence="2 3">
    <name type="scientific">Brevibacterium daeguense</name>
    <dbReference type="NCBI Taxonomy" id="909936"/>
    <lineage>
        <taxon>Bacteria</taxon>
        <taxon>Bacillati</taxon>
        <taxon>Actinomycetota</taxon>
        <taxon>Actinomycetes</taxon>
        <taxon>Micrococcales</taxon>
        <taxon>Brevibacteriaceae</taxon>
        <taxon>Brevibacterium</taxon>
    </lineage>
</organism>
<evidence type="ECO:0008006" key="4">
    <source>
        <dbReference type="Google" id="ProtNLM"/>
    </source>
</evidence>
<evidence type="ECO:0000313" key="2">
    <source>
        <dbReference type="EMBL" id="GAA4285375.1"/>
    </source>
</evidence>
<name>A0ABP8EN77_9MICO</name>
<proteinExistence type="predicted"/>
<comment type="caution">
    <text evidence="2">The sequence shown here is derived from an EMBL/GenBank/DDBJ whole genome shotgun (WGS) entry which is preliminary data.</text>
</comment>
<accession>A0ABP8EN77</accession>
<dbReference type="Proteomes" id="UP001501586">
    <property type="component" value="Unassembled WGS sequence"/>
</dbReference>
<dbReference type="EMBL" id="BAABAZ010000012">
    <property type="protein sequence ID" value="GAA4285375.1"/>
    <property type="molecule type" value="Genomic_DNA"/>
</dbReference>
<gene>
    <name evidence="2" type="ORF">GCM10022261_29060</name>
</gene>
<reference evidence="3" key="1">
    <citation type="journal article" date="2019" name="Int. J. Syst. Evol. Microbiol.">
        <title>The Global Catalogue of Microorganisms (GCM) 10K type strain sequencing project: providing services to taxonomists for standard genome sequencing and annotation.</title>
        <authorList>
            <consortium name="The Broad Institute Genomics Platform"/>
            <consortium name="The Broad Institute Genome Sequencing Center for Infectious Disease"/>
            <person name="Wu L."/>
            <person name="Ma J."/>
        </authorList>
    </citation>
    <scope>NUCLEOTIDE SEQUENCE [LARGE SCALE GENOMIC DNA]</scope>
    <source>
        <strain evidence="3">JCM 17458</strain>
    </source>
</reference>
<feature type="transmembrane region" description="Helical" evidence="1">
    <location>
        <begin position="102"/>
        <end position="122"/>
    </location>
</feature>
<keyword evidence="1" id="KW-0812">Transmembrane</keyword>
<feature type="transmembrane region" description="Helical" evidence="1">
    <location>
        <begin position="171"/>
        <end position="191"/>
    </location>
</feature>
<feature type="transmembrane region" description="Helical" evidence="1">
    <location>
        <begin position="128"/>
        <end position="150"/>
    </location>
</feature>